<keyword evidence="9" id="KW-0456">Lyase</keyword>
<dbReference type="CDD" id="cd06558">
    <property type="entry name" value="crotonase-like"/>
    <property type="match status" value="1"/>
</dbReference>
<dbReference type="Proteomes" id="UP000604046">
    <property type="component" value="Unassembled WGS sequence"/>
</dbReference>
<comment type="pathway">
    <text evidence="2">Lipid metabolism; fatty acid beta-oxidation.</text>
</comment>
<evidence type="ECO:0000256" key="5">
    <source>
        <dbReference type="ARBA" id="ARBA00023027"/>
    </source>
</evidence>
<dbReference type="InterPro" id="IPR029045">
    <property type="entry name" value="ClpP/crotonase-like_dom_sf"/>
</dbReference>
<keyword evidence="5" id="KW-0520">NAD</keyword>
<evidence type="ECO:0000256" key="2">
    <source>
        <dbReference type="ARBA" id="ARBA00005005"/>
    </source>
</evidence>
<accession>A0A812QIP3</accession>
<comment type="caution">
    <text evidence="14">The sequence shown here is derived from an EMBL/GenBank/DDBJ whole genome shotgun (WGS) entry which is preliminary data.</text>
</comment>
<evidence type="ECO:0000259" key="12">
    <source>
        <dbReference type="Pfam" id="PF00725"/>
    </source>
</evidence>
<dbReference type="InterPro" id="IPR036291">
    <property type="entry name" value="NAD(P)-bd_dom_sf"/>
</dbReference>
<comment type="subcellular location">
    <subcellularLocation>
        <location evidence="1">Peroxisome</location>
    </subcellularLocation>
</comment>
<dbReference type="SUPFAM" id="SSF48179">
    <property type="entry name" value="6-phosphogluconate dehydrogenase C-terminal domain-like"/>
    <property type="match status" value="1"/>
</dbReference>
<feature type="domain" description="3-hydroxyacyl-CoA dehydrogenase C-terminal" evidence="12">
    <location>
        <begin position="429"/>
        <end position="516"/>
    </location>
</feature>
<gene>
    <name evidence="14" type="primary">ehhadh</name>
    <name evidence="14" type="ORF">SNAT2548_LOCUS20709</name>
</gene>
<dbReference type="GO" id="GO:0016853">
    <property type="term" value="F:isomerase activity"/>
    <property type="evidence" value="ECO:0007669"/>
    <property type="project" value="UniProtKB-KW"/>
</dbReference>
<dbReference type="PANTHER" id="PTHR23309">
    <property type="entry name" value="3-HYDROXYACYL-COA DEHYROGENASE"/>
    <property type="match status" value="1"/>
</dbReference>
<evidence type="ECO:0000259" key="13">
    <source>
        <dbReference type="Pfam" id="PF02737"/>
    </source>
</evidence>
<evidence type="ECO:0000256" key="9">
    <source>
        <dbReference type="ARBA" id="ARBA00023239"/>
    </source>
</evidence>
<dbReference type="EMBL" id="CAJNDS010002219">
    <property type="protein sequence ID" value="CAE7379293.1"/>
    <property type="molecule type" value="Genomic_DNA"/>
</dbReference>
<dbReference type="GO" id="GO:0006635">
    <property type="term" value="P:fatty acid beta-oxidation"/>
    <property type="evidence" value="ECO:0007669"/>
    <property type="project" value="UniProtKB-UniPathway"/>
</dbReference>
<keyword evidence="11" id="KW-0175">Coiled coil</keyword>
<dbReference type="SUPFAM" id="SSF52096">
    <property type="entry name" value="ClpP/crotonase"/>
    <property type="match status" value="1"/>
</dbReference>
<keyword evidence="8" id="KW-0413">Isomerase</keyword>
<dbReference type="FunFam" id="3.40.50.720:FF:000009">
    <property type="entry name" value="Fatty oxidation complex, alpha subunit"/>
    <property type="match status" value="1"/>
</dbReference>
<keyword evidence="15" id="KW-1185">Reference proteome</keyword>
<dbReference type="Pfam" id="PF00378">
    <property type="entry name" value="ECH_1"/>
    <property type="match status" value="1"/>
</dbReference>
<keyword evidence="6" id="KW-0443">Lipid metabolism</keyword>
<dbReference type="Gene3D" id="3.40.50.720">
    <property type="entry name" value="NAD(P)-binding Rossmann-like Domain"/>
    <property type="match status" value="1"/>
</dbReference>
<keyword evidence="7" id="KW-0576">Peroxisome</keyword>
<feature type="domain" description="3-hydroxyacyl-CoA dehydrogenase NAD binding" evidence="13">
    <location>
        <begin position="249"/>
        <end position="426"/>
    </location>
</feature>
<evidence type="ECO:0000256" key="3">
    <source>
        <dbReference type="ARBA" id="ARBA00022832"/>
    </source>
</evidence>
<dbReference type="InterPro" id="IPR006108">
    <property type="entry name" value="3HC_DH_C"/>
</dbReference>
<feature type="coiled-coil region" evidence="11">
    <location>
        <begin position="669"/>
        <end position="703"/>
    </location>
</feature>
<keyword evidence="3" id="KW-0276">Fatty acid metabolism</keyword>
<evidence type="ECO:0000256" key="7">
    <source>
        <dbReference type="ARBA" id="ARBA00023140"/>
    </source>
</evidence>
<dbReference type="OrthoDB" id="428126at2759"/>
<dbReference type="UniPathway" id="UPA00659"/>
<proteinExistence type="predicted"/>
<dbReference type="AlphaFoldDB" id="A0A812QIP3"/>
<evidence type="ECO:0000313" key="14">
    <source>
        <dbReference type="EMBL" id="CAE7379293.1"/>
    </source>
</evidence>
<dbReference type="Pfam" id="PF02737">
    <property type="entry name" value="3HCDH_N"/>
    <property type="match status" value="1"/>
</dbReference>
<evidence type="ECO:0000313" key="15">
    <source>
        <dbReference type="Proteomes" id="UP000604046"/>
    </source>
</evidence>
<dbReference type="Gene3D" id="3.90.226.10">
    <property type="entry name" value="2-enoyl-CoA Hydratase, Chain A, domain 1"/>
    <property type="match status" value="1"/>
</dbReference>
<dbReference type="SUPFAM" id="SSF51735">
    <property type="entry name" value="NAD(P)-binding Rossmann-fold domains"/>
    <property type="match status" value="1"/>
</dbReference>
<evidence type="ECO:0000256" key="10">
    <source>
        <dbReference type="ARBA" id="ARBA00023268"/>
    </source>
</evidence>
<evidence type="ECO:0000256" key="6">
    <source>
        <dbReference type="ARBA" id="ARBA00023098"/>
    </source>
</evidence>
<dbReference type="InterPro" id="IPR001753">
    <property type="entry name" value="Enoyl-CoA_hydra/iso"/>
</dbReference>
<dbReference type="InterPro" id="IPR006176">
    <property type="entry name" value="3-OHacyl-CoA_DH_NAD-bd"/>
</dbReference>
<reference evidence="14" key="1">
    <citation type="submission" date="2021-02" db="EMBL/GenBank/DDBJ databases">
        <authorList>
            <person name="Dougan E. K."/>
            <person name="Rhodes N."/>
            <person name="Thang M."/>
            <person name="Chan C."/>
        </authorList>
    </citation>
    <scope>NUCLEOTIDE SEQUENCE</scope>
</reference>
<dbReference type="GO" id="GO:0005777">
    <property type="term" value="C:peroxisome"/>
    <property type="evidence" value="ECO:0007669"/>
    <property type="project" value="UniProtKB-SubCell"/>
</dbReference>
<protein>
    <submittedName>
        <fullName evidence="14">Ehhadh protein</fullName>
    </submittedName>
</protein>
<evidence type="ECO:0000256" key="1">
    <source>
        <dbReference type="ARBA" id="ARBA00004275"/>
    </source>
</evidence>
<keyword evidence="4" id="KW-0560">Oxidoreductase</keyword>
<evidence type="ECO:0000256" key="8">
    <source>
        <dbReference type="ARBA" id="ARBA00023235"/>
    </source>
</evidence>
<organism evidence="14 15">
    <name type="scientific">Symbiodinium natans</name>
    <dbReference type="NCBI Taxonomy" id="878477"/>
    <lineage>
        <taxon>Eukaryota</taxon>
        <taxon>Sar</taxon>
        <taxon>Alveolata</taxon>
        <taxon>Dinophyceae</taxon>
        <taxon>Suessiales</taxon>
        <taxon>Symbiodiniaceae</taxon>
        <taxon>Symbiodinium</taxon>
    </lineage>
</organism>
<name>A0A812QIP3_9DINO</name>
<dbReference type="GO" id="GO:0070403">
    <property type="term" value="F:NAD+ binding"/>
    <property type="evidence" value="ECO:0007669"/>
    <property type="project" value="InterPro"/>
</dbReference>
<keyword evidence="10" id="KW-0511">Multifunctional enzyme</keyword>
<dbReference type="InterPro" id="IPR008927">
    <property type="entry name" value="6-PGluconate_DH-like_C_sf"/>
</dbReference>
<dbReference type="GO" id="GO:0016616">
    <property type="term" value="F:oxidoreductase activity, acting on the CH-OH group of donors, NAD or NADP as acceptor"/>
    <property type="evidence" value="ECO:0007669"/>
    <property type="project" value="InterPro"/>
</dbReference>
<evidence type="ECO:0000256" key="11">
    <source>
        <dbReference type="SAM" id="Coils"/>
    </source>
</evidence>
<dbReference type="Pfam" id="PF00725">
    <property type="entry name" value="3HCDH"/>
    <property type="match status" value="1"/>
</dbReference>
<evidence type="ECO:0000256" key="4">
    <source>
        <dbReference type="ARBA" id="ARBA00023002"/>
    </source>
</evidence>
<sequence length="778" mass="84488">MDPEVKAVVVTGAHGADISEFATGMAGPPLPMVIDALEASNKPVVAAIDGVALGGGCEVALGCHWRLASVRSQVGLPEVNLGILPGAGGTQRLPRLIGADPSVDFMCRGAPVKAAQAAKVGIFDEVVEGDNAAVVQAAVDFASRQLNVDLATRRLCNGRAKTTNPEALAAKRKEYMKLRAGEAAPQAIITCIEAAASQDFRDGMNVEGMEFGKLFRGSQSKAMQYMFFAERQCFKIPGLESKPKPLNSAGIVGAGLMGGGIAMCCAEAGMKVVLLDVDQKNLERGMKVIKQNYARSVERKSKSQEQVDKLLSNITAATSYDALSQCDIVVEAVFENMDLKKKIFATLDQVCKPGSILASNTSYLNIDEIAGATKRPQDVIGCHFFSPANVMRLLENVRGPRTSPDTIATAMAFGSKLKKVTCLVGNCSGFIANRVMGVSGFPYLLHKGLLPHEIDDAAEAYGMRMGPSRMNDLVGIDLFGRERAKAGLAQPDKNVFDAMYKAERFGQKNGKGFYKYDEKRRSSRDPDAEAIIQQVWKNIGVQQTSMDKEDVIDMLYLPVVNEGRDEEKCSVGFKCLEEGMAIRPSDIDVCCVFGPMATTGQDIAVGQCSGRAELTIGAKNGRCMECQVVDRELPDELAGSRVQSRLAVAEGRQRSIELQEAYDADVQEALQLSEHHANLVKELDRLQADLAAERHHTAEVEENLRSVRSHKAQVHESARQAAVHLTTLRRRAAEKERHEDLQWIYSEDCALPSSRLPEASDELRRAFRTELEEAFSGA</sequence>
<dbReference type="GO" id="GO:0004300">
    <property type="term" value="F:enoyl-CoA hydratase activity"/>
    <property type="evidence" value="ECO:0007669"/>
    <property type="project" value="UniProtKB-ARBA"/>
</dbReference>
<dbReference type="Gene3D" id="1.10.1040.50">
    <property type="match status" value="1"/>
</dbReference>